<evidence type="ECO:0000313" key="4">
    <source>
        <dbReference type="Proteomes" id="UP000494272"/>
    </source>
</evidence>
<dbReference type="GO" id="GO:0071949">
    <property type="term" value="F:FAD binding"/>
    <property type="evidence" value="ECO:0007669"/>
    <property type="project" value="InterPro"/>
</dbReference>
<dbReference type="GeneID" id="94356412"/>
<sequence>MQPSRRAFLLGRRPVQTPWATFLQRLGLLCQGTVRDLGATADGQARAVLTPLREGDVAHARALCAEYGVVLALDDADGPFAPVDGPLLAVDPGRLAGLARLAGPAPRWRAQPGVPLAALARAGLRQFAGLPQAMTLAQWLAASAAWPAGGCAASGVLAVDLLLADGVEETLGPFGADDLQPLRSATVQRLVPALFQLVNGDLAAACRDGDAWLARYRLDALAPRAPATVNLAHLMLGQGGTLGWVQGVTLADSPPVADVGAAGASRADGPAPRDVGPTTAAPRQVAALQARIKALFDPYGRFPAFAPSPNSDSL</sequence>
<dbReference type="PROSITE" id="PS51387">
    <property type="entry name" value="FAD_PCMH"/>
    <property type="match status" value="1"/>
</dbReference>
<dbReference type="AlphaFoldDB" id="A0A6S7DV54"/>
<dbReference type="InterPro" id="IPR016166">
    <property type="entry name" value="FAD-bd_PCMH"/>
</dbReference>
<evidence type="ECO:0000259" key="2">
    <source>
        <dbReference type="PROSITE" id="PS51387"/>
    </source>
</evidence>
<dbReference type="Proteomes" id="UP000494272">
    <property type="component" value="Unassembled WGS sequence"/>
</dbReference>
<feature type="region of interest" description="Disordered" evidence="1">
    <location>
        <begin position="259"/>
        <end position="279"/>
    </location>
</feature>
<feature type="domain" description="FAD-binding PCMH-type" evidence="2">
    <location>
        <begin position="41"/>
        <end position="255"/>
    </location>
</feature>
<gene>
    <name evidence="3" type="ORF">LMG26841_02861</name>
</gene>
<name>A0A6S7DV54_9BURK</name>
<organism evidence="3 4">
    <name type="scientific">Achromobacter dolens</name>
    <dbReference type="NCBI Taxonomy" id="1287738"/>
    <lineage>
        <taxon>Bacteria</taxon>
        <taxon>Pseudomonadati</taxon>
        <taxon>Pseudomonadota</taxon>
        <taxon>Betaproteobacteria</taxon>
        <taxon>Burkholderiales</taxon>
        <taxon>Alcaligenaceae</taxon>
        <taxon>Achromobacter</taxon>
    </lineage>
</organism>
<evidence type="ECO:0000313" key="3">
    <source>
        <dbReference type="EMBL" id="CAB3869291.1"/>
    </source>
</evidence>
<dbReference type="InterPro" id="IPR036318">
    <property type="entry name" value="FAD-bd_PCMH-like_sf"/>
</dbReference>
<reference evidence="3 4" key="1">
    <citation type="submission" date="2020-04" db="EMBL/GenBank/DDBJ databases">
        <authorList>
            <person name="De Canck E."/>
        </authorList>
    </citation>
    <scope>NUCLEOTIDE SEQUENCE [LARGE SCALE GENOMIC DNA]</scope>
    <source>
        <strain evidence="3 4">LMG 26841</strain>
    </source>
</reference>
<accession>A0A6S7DV54</accession>
<dbReference type="RefSeq" id="WP_175167513.1">
    <property type="nucleotide sequence ID" value="NZ_CADIKW010000005.1"/>
</dbReference>
<evidence type="ECO:0000256" key="1">
    <source>
        <dbReference type="SAM" id="MobiDB-lite"/>
    </source>
</evidence>
<keyword evidence="4" id="KW-1185">Reference proteome</keyword>
<dbReference type="EMBL" id="CADIKW010000005">
    <property type="protein sequence ID" value="CAB3869291.1"/>
    <property type="molecule type" value="Genomic_DNA"/>
</dbReference>
<protein>
    <recommendedName>
        <fullName evidence="2">FAD-binding PCMH-type domain-containing protein</fullName>
    </recommendedName>
</protein>
<proteinExistence type="predicted"/>
<dbReference type="SUPFAM" id="SSF56176">
    <property type="entry name" value="FAD-binding/transporter-associated domain-like"/>
    <property type="match status" value="1"/>
</dbReference>